<feature type="region of interest" description="Disordered" evidence="4">
    <location>
        <begin position="576"/>
        <end position="606"/>
    </location>
</feature>
<name>A0A9W8DMI7_9FUNG</name>
<dbReference type="Gene3D" id="1.20.1070.10">
    <property type="entry name" value="Rhodopsin 7-helix transmembrane proteins"/>
    <property type="match status" value="1"/>
</dbReference>
<evidence type="ECO:0000256" key="1">
    <source>
        <dbReference type="ARBA" id="ARBA00004651"/>
    </source>
</evidence>
<feature type="transmembrane region" description="Helical" evidence="5">
    <location>
        <begin position="233"/>
        <end position="255"/>
    </location>
</feature>
<keyword evidence="3" id="KW-0675">Receptor</keyword>
<sequence>MIILASRYLRFIYTVCEDRYRRFFKMMIPSANLTPRNADASNSGGGDMSGLATLAVGNGLHFSVVHARIPGLIQTINILSCINIPLCAIIIAVVLVHTRKHNMRDRVSFRLSASIALADMLYAIIQLIFNDEKLTDSFSSLQIRTIGFFHLLGFNALIFTTTCIAFHLHLTALLSKQKLAHKFSPWYELVSWVVAALVAHPTFYAFDRWTKIKAINIIVLGNYSESRYHMVVWLMYGWCAAALVYCLLVCILVIIRMLPLWKKAKNNRFTQPEGGGGGGGENSSGGFGDSRSGGTFDLTYAECSPQYISYNSGNESSGGMANSTGSQPYGYMPREQAMKEKRKSRRVIRRRKREVTFAVTRIALYSLIPLICTPILPVYLTMEHPSVVMVNVTVVLPSLCGILNFVVFMANPMLDPTWKKMFRWAKKRYIALTKGCVSQGQDQGQQPNGHDNSGGGDSKRWTTASTATGIDAANGAKTFAAETSGTASTAVTAPISQLPKLQPLETERSGSSNGMSDEKQGVEELMDYSTTKTSGSTNPSQNYTDEDVGDKMGVYETSSVTSSTAPIRNSIQARTVKFASPKHTNDSSVFISHNDNGQSDERKHYS</sequence>
<protein>
    <submittedName>
        <fullName evidence="6">Uncharacterized protein</fullName>
    </submittedName>
</protein>
<dbReference type="OrthoDB" id="3251871at2759"/>
<feature type="transmembrane region" description="Helical" evidence="5">
    <location>
        <begin position="72"/>
        <end position="96"/>
    </location>
</feature>
<dbReference type="GO" id="GO:0005886">
    <property type="term" value="C:plasma membrane"/>
    <property type="evidence" value="ECO:0007669"/>
    <property type="project" value="UniProtKB-SubCell"/>
</dbReference>
<feature type="compositionally biased region" description="Polar residues" evidence="4">
    <location>
        <begin position="439"/>
        <end position="451"/>
    </location>
</feature>
<organism evidence="6 7">
    <name type="scientific">Mycoemilia scoparia</name>
    <dbReference type="NCBI Taxonomy" id="417184"/>
    <lineage>
        <taxon>Eukaryota</taxon>
        <taxon>Fungi</taxon>
        <taxon>Fungi incertae sedis</taxon>
        <taxon>Zoopagomycota</taxon>
        <taxon>Kickxellomycotina</taxon>
        <taxon>Kickxellomycetes</taxon>
        <taxon>Kickxellales</taxon>
        <taxon>Kickxellaceae</taxon>
        <taxon>Mycoemilia</taxon>
    </lineage>
</organism>
<feature type="compositionally biased region" description="Polar residues" evidence="4">
    <location>
        <begin position="486"/>
        <end position="495"/>
    </location>
</feature>
<keyword evidence="7" id="KW-1185">Reference proteome</keyword>
<feature type="transmembrane region" description="Helical" evidence="5">
    <location>
        <begin position="149"/>
        <end position="174"/>
    </location>
</feature>
<comment type="caution">
    <text evidence="6">The sequence shown here is derived from an EMBL/GenBank/DDBJ whole genome shotgun (WGS) entry which is preliminary data.</text>
</comment>
<dbReference type="Proteomes" id="UP001150538">
    <property type="component" value="Unassembled WGS sequence"/>
</dbReference>
<reference evidence="6" key="1">
    <citation type="submission" date="2022-07" db="EMBL/GenBank/DDBJ databases">
        <title>Phylogenomic reconstructions and comparative analyses of Kickxellomycotina fungi.</title>
        <authorList>
            <person name="Reynolds N.K."/>
            <person name="Stajich J.E."/>
            <person name="Barry K."/>
            <person name="Grigoriev I.V."/>
            <person name="Crous P."/>
            <person name="Smith M.E."/>
        </authorList>
    </citation>
    <scope>NUCLEOTIDE SEQUENCE</scope>
    <source>
        <strain evidence="6">NBRC 100468</strain>
    </source>
</reference>
<feature type="compositionally biased region" description="Polar residues" evidence="4">
    <location>
        <begin position="528"/>
        <end position="543"/>
    </location>
</feature>
<feature type="region of interest" description="Disordered" evidence="4">
    <location>
        <begin position="439"/>
        <end position="462"/>
    </location>
</feature>
<evidence type="ECO:0000256" key="2">
    <source>
        <dbReference type="ARBA" id="ARBA00022475"/>
    </source>
</evidence>
<evidence type="ECO:0000256" key="4">
    <source>
        <dbReference type="SAM" id="MobiDB-lite"/>
    </source>
</evidence>
<proteinExistence type="predicted"/>
<evidence type="ECO:0000256" key="5">
    <source>
        <dbReference type="SAM" id="Phobius"/>
    </source>
</evidence>
<dbReference type="GO" id="GO:0004930">
    <property type="term" value="F:G protein-coupled receptor activity"/>
    <property type="evidence" value="ECO:0007669"/>
    <property type="project" value="TreeGrafter"/>
</dbReference>
<dbReference type="EMBL" id="JANBPU010000096">
    <property type="protein sequence ID" value="KAJ1916639.1"/>
    <property type="molecule type" value="Genomic_DNA"/>
</dbReference>
<comment type="subcellular location">
    <subcellularLocation>
        <location evidence="1">Cell membrane</location>
        <topology evidence="1">Multi-pass membrane protein</topology>
    </subcellularLocation>
</comment>
<feature type="transmembrane region" description="Helical" evidence="5">
    <location>
        <begin position="186"/>
        <end position="206"/>
    </location>
</feature>
<feature type="transmembrane region" description="Helical" evidence="5">
    <location>
        <begin position="108"/>
        <end position="129"/>
    </location>
</feature>
<feature type="transmembrane region" description="Helical" evidence="5">
    <location>
        <begin position="355"/>
        <end position="376"/>
    </location>
</feature>
<dbReference type="PANTHER" id="PTHR24241">
    <property type="entry name" value="NEUROPEPTIDE RECEPTOR-RELATED G-PROTEIN COUPLED RECEPTOR"/>
    <property type="match status" value="1"/>
</dbReference>
<dbReference type="SUPFAM" id="SSF81321">
    <property type="entry name" value="Family A G protein-coupled receptor-like"/>
    <property type="match status" value="1"/>
</dbReference>
<feature type="compositionally biased region" description="Polar residues" evidence="4">
    <location>
        <begin position="586"/>
        <end position="597"/>
    </location>
</feature>
<feature type="region of interest" description="Disordered" evidence="4">
    <location>
        <begin position="486"/>
        <end position="551"/>
    </location>
</feature>
<keyword evidence="5" id="KW-0472">Membrane</keyword>
<evidence type="ECO:0000313" key="6">
    <source>
        <dbReference type="EMBL" id="KAJ1916639.1"/>
    </source>
</evidence>
<keyword evidence="5" id="KW-1133">Transmembrane helix</keyword>
<dbReference type="AlphaFoldDB" id="A0A9W8DMI7"/>
<evidence type="ECO:0000256" key="3">
    <source>
        <dbReference type="ARBA" id="ARBA00023170"/>
    </source>
</evidence>
<accession>A0A9W8DMI7</accession>
<evidence type="ECO:0000313" key="7">
    <source>
        <dbReference type="Proteomes" id="UP001150538"/>
    </source>
</evidence>
<gene>
    <name evidence="6" type="ORF">H4219_003654</name>
</gene>
<keyword evidence="5" id="KW-0812">Transmembrane</keyword>
<feature type="transmembrane region" description="Helical" evidence="5">
    <location>
        <begin position="388"/>
        <end position="414"/>
    </location>
</feature>
<keyword evidence="2" id="KW-1003">Cell membrane</keyword>